<protein>
    <submittedName>
        <fullName evidence="1">Uncharacterized protein</fullName>
    </submittedName>
</protein>
<sequence>MASALAFSTNRFLNSRALLFPSVSSNPLVISKISTVSHLSTKDAGHHMKLKHPSRASAEGIPSELMDEDSKFVPLNAEDSAYGPPALLLLGFEVEEAVKVTLVFCLLTFLIMNLLWRLRLPIRELLKELDGEFLKVIFCTEYMIPRSLWEAMNTSQTNLETVKIAKSLPRICFLSGLSGEEMMMFIDAFPETGLEPAVFAALVPNSADKPLEELIEEIMGDHEMLAANQPGSTEAKSDST</sequence>
<proteinExistence type="predicted"/>
<evidence type="ECO:0000313" key="2">
    <source>
        <dbReference type="Proteomes" id="UP001164929"/>
    </source>
</evidence>
<accession>A0AAD6MK72</accession>
<dbReference type="InterPro" id="IPR016621">
    <property type="entry name" value="UCP014543"/>
</dbReference>
<dbReference type="Proteomes" id="UP001164929">
    <property type="component" value="Chromosome 8"/>
</dbReference>
<dbReference type="AlphaFoldDB" id="A0AAD6MK72"/>
<gene>
    <name evidence="1" type="ORF">NC653_020145</name>
</gene>
<organism evidence="1 2">
    <name type="scientific">Populus alba x Populus x berolinensis</name>
    <dbReference type="NCBI Taxonomy" id="444605"/>
    <lineage>
        <taxon>Eukaryota</taxon>
        <taxon>Viridiplantae</taxon>
        <taxon>Streptophyta</taxon>
        <taxon>Embryophyta</taxon>
        <taxon>Tracheophyta</taxon>
        <taxon>Spermatophyta</taxon>
        <taxon>Magnoliopsida</taxon>
        <taxon>eudicotyledons</taxon>
        <taxon>Gunneridae</taxon>
        <taxon>Pentapetalae</taxon>
        <taxon>rosids</taxon>
        <taxon>fabids</taxon>
        <taxon>Malpighiales</taxon>
        <taxon>Salicaceae</taxon>
        <taxon>Saliceae</taxon>
        <taxon>Populus</taxon>
    </lineage>
</organism>
<dbReference type="Pfam" id="PF12646">
    <property type="entry name" value="DUF3783"/>
    <property type="match status" value="1"/>
</dbReference>
<dbReference type="EMBL" id="JAQIZT010000008">
    <property type="protein sequence ID" value="KAJ6986817.1"/>
    <property type="molecule type" value="Genomic_DNA"/>
</dbReference>
<keyword evidence="2" id="KW-1185">Reference proteome</keyword>
<dbReference type="PANTHER" id="PTHR35732:SF1">
    <property type="entry name" value="OS10G0545100 PROTEIN"/>
    <property type="match status" value="1"/>
</dbReference>
<name>A0AAD6MK72_9ROSI</name>
<dbReference type="PANTHER" id="PTHR35732">
    <property type="entry name" value="OS10G0545100 PROTEIN"/>
    <property type="match status" value="1"/>
</dbReference>
<evidence type="ECO:0000313" key="1">
    <source>
        <dbReference type="EMBL" id="KAJ6986817.1"/>
    </source>
</evidence>
<comment type="caution">
    <text evidence="1">The sequence shown here is derived from an EMBL/GenBank/DDBJ whole genome shotgun (WGS) entry which is preliminary data.</text>
</comment>
<reference evidence="1" key="1">
    <citation type="journal article" date="2023" name="Mol. Ecol. Resour.">
        <title>Chromosome-level genome assembly of a triploid poplar Populus alba 'Berolinensis'.</title>
        <authorList>
            <person name="Chen S."/>
            <person name="Yu Y."/>
            <person name="Wang X."/>
            <person name="Wang S."/>
            <person name="Zhang T."/>
            <person name="Zhou Y."/>
            <person name="He R."/>
            <person name="Meng N."/>
            <person name="Wang Y."/>
            <person name="Liu W."/>
            <person name="Liu Z."/>
            <person name="Liu J."/>
            <person name="Guo Q."/>
            <person name="Huang H."/>
            <person name="Sederoff R.R."/>
            <person name="Wang G."/>
            <person name="Qu G."/>
            <person name="Chen S."/>
        </authorList>
    </citation>
    <scope>NUCLEOTIDE SEQUENCE</scope>
    <source>
        <strain evidence="1">SC-2020</strain>
    </source>
</reference>